<dbReference type="GO" id="GO:0005654">
    <property type="term" value="C:nucleoplasm"/>
    <property type="evidence" value="ECO:0007669"/>
    <property type="project" value="TreeGrafter"/>
</dbReference>
<evidence type="ECO:0000313" key="3">
    <source>
        <dbReference type="EMBL" id="KAJ5240442.1"/>
    </source>
</evidence>
<keyword evidence="4" id="KW-1185">Reference proteome</keyword>
<gene>
    <name evidence="3" type="ORF">N7469_002033</name>
</gene>
<dbReference type="CDD" id="cd00590">
    <property type="entry name" value="RRM_SF"/>
    <property type="match status" value="1"/>
</dbReference>
<dbReference type="SMART" id="SM00360">
    <property type="entry name" value="RRM"/>
    <property type="match status" value="1"/>
</dbReference>
<dbReference type="Gene3D" id="3.10.590.10">
    <property type="entry name" value="ph1033 like domains"/>
    <property type="match status" value="1"/>
</dbReference>
<dbReference type="InterPro" id="IPR012677">
    <property type="entry name" value="Nucleotide-bd_a/b_plait_sf"/>
</dbReference>
<dbReference type="Gene3D" id="3.30.70.330">
    <property type="match status" value="1"/>
</dbReference>
<feature type="region of interest" description="Disordered" evidence="1">
    <location>
        <begin position="1"/>
        <end position="26"/>
    </location>
</feature>
<dbReference type="CDD" id="cd21134">
    <property type="entry name" value="YTH"/>
    <property type="match status" value="1"/>
</dbReference>
<feature type="region of interest" description="Disordered" evidence="1">
    <location>
        <begin position="101"/>
        <end position="135"/>
    </location>
</feature>
<organism evidence="3 4">
    <name type="scientific">Penicillium citrinum</name>
    <dbReference type="NCBI Taxonomy" id="5077"/>
    <lineage>
        <taxon>Eukaryota</taxon>
        <taxon>Fungi</taxon>
        <taxon>Dikarya</taxon>
        <taxon>Ascomycota</taxon>
        <taxon>Pezizomycotina</taxon>
        <taxon>Eurotiomycetes</taxon>
        <taxon>Eurotiomycetidae</taxon>
        <taxon>Eurotiales</taxon>
        <taxon>Aspergillaceae</taxon>
        <taxon>Penicillium</taxon>
    </lineage>
</organism>
<evidence type="ECO:0000259" key="2">
    <source>
        <dbReference type="PROSITE" id="PS50882"/>
    </source>
</evidence>
<sequence length="341" mass="37648">MSNQSPPASKPPTRRPPTKPKQPGHAFWVGNISSSAYVSDLKEHSSQGASEEIQSVFFISQSNCAFVNYRSTTSCVPVLARFHGSELHGLRVVCHLHKGLDTSKSRNGPPGLQAQASSSPIASMGNETSGITTGQPKLTASLSGNRYFIIKSLTVEDLETSKDMGIWATQSHNEMRLSQAYQSAVNVYLIFSANKSGEYFGYARMSSSITNDDLPRKAPPRTQHSLGEIELILTPTLKTPTAPAGRIVRDTTRGTVFWEAMPLENNDCGSRIVYEQATWPEFSSLGKPFSVTWLSDHRVRFSRTRGLRNPWNAHREVKIARDGAELEPSVGRKLIQLFHSM</sequence>
<dbReference type="PROSITE" id="PS50882">
    <property type="entry name" value="YTH"/>
    <property type="match status" value="1"/>
</dbReference>
<feature type="domain" description="YTH" evidence="2">
    <location>
        <begin position="145"/>
        <end position="338"/>
    </location>
</feature>
<dbReference type="Proteomes" id="UP001147733">
    <property type="component" value="Unassembled WGS sequence"/>
</dbReference>
<dbReference type="InterPro" id="IPR007275">
    <property type="entry name" value="YTH_domain"/>
</dbReference>
<accession>A0A9W9TTA8</accession>
<dbReference type="InterPro" id="IPR000504">
    <property type="entry name" value="RRM_dom"/>
</dbReference>
<dbReference type="RefSeq" id="XP_056503447.1">
    <property type="nucleotide sequence ID" value="XM_056640953.1"/>
</dbReference>
<evidence type="ECO:0000256" key="1">
    <source>
        <dbReference type="SAM" id="MobiDB-lite"/>
    </source>
</evidence>
<name>A0A9W9TTA8_PENCI</name>
<dbReference type="InterPro" id="IPR035979">
    <property type="entry name" value="RBD_domain_sf"/>
</dbReference>
<dbReference type="GO" id="GO:0000398">
    <property type="term" value="P:mRNA splicing, via spliceosome"/>
    <property type="evidence" value="ECO:0007669"/>
    <property type="project" value="TreeGrafter"/>
</dbReference>
<evidence type="ECO:0000313" key="4">
    <source>
        <dbReference type="Proteomes" id="UP001147733"/>
    </source>
</evidence>
<dbReference type="GO" id="GO:0003729">
    <property type="term" value="F:mRNA binding"/>
    <property type="evidence" value="ECO:0007669"/>
    <property type="project" value="TreeGrafter"/>
</dbReference>
<dbReference type="InterPro" id="IPR057720">
    <property type="entry name" value="RRM_YTH1"/>
</dbReference>
<proteinExistence type="predicted"/>
<dbReference type="PANTHER" id="PTHR12357">
    <property type="entry name" value="YTH YT521-B HOMOLOGY DOMAIN-CONTAINING"/>
    <property type="match status" value="1"/>
</dbReference>
<dbReference type="PANTHER" id="PTHR12357:SF3">
    <property type="entry name" value="YTH DOMAIN-CONTAINING PROTEIN 1"/>
    <property type="match status" value="1"/>
</dbReference>
<dbReference type="GeneID" id="81380120"/>
<dbReference type="SUPFAM" id="SSF54928">
    <property type="entry name" value="RNA-binding domain, RBD"/>
    <property type="match status" value="1"/>
</dbReference>
<reference evidence="3" key="1">
    <citation type="submission" date="2022-11" db="EMBL/GenBank/DDBJ databases">
        <authorList>
            <person name="Petersen C."/>
        </authorList>
    </citation>
    <scope>NUCLEOTIDE SEQUENCE</scope>
    <source>
        <strain evidence="3">IBT 23319</strain>
    </source>
</reference>
<dbReference type="Pfam" id="PF25701">
    <property type="entry name" value="RRM_YTH1"/>
    <property type="match status" value="1"/>
</dbReference>
<comment type="caution">
    <text evidence="3">The sequence shown here is derived from an EMBL/GenBank/DDBJ whole genome shotgun (WGS) entry which is preliminary data.</text>
</comment>
<dbReference type="GO" id="GO:1990247">
    <property type="term" value="F:N6-methyladenosine-containing RNA reader activity"/>
    <property type="evidence" value="ECO:0007669"/>
    <property type="project" value="TreeGrafter"/>
</dbReference>
<dbReference type="AlphaFoldDB" id="A0A9W9TTA8"/>
<dbReference type="GO" id="GO:0000381">
    <property type="term" value="P:regulation of alternative mRNA splicing, via spliceosome"/>
    <property type="evidence" value="ECO:0007669"/>
    <property type="project" value="TreeGrafter"/>
</dbReference>
<dbReference type="EMBL" id="JAPQKT010000002">
    <property type="protein sequence ID" value="KAJ5240442.1"/>
    <property type="molecule type" value="Genomic_DNA"/>
</dbReference>
<dbReference type="InterPro" id="IPR045168">
    <property type="entry name" value="YTH_prot"/>
</dbReference>
<dbReference type="Pfam" id="PF04146">
    <property type="entry name" value="YTH"/>
    <property type="match status" value="1"/>
</dbReference>
<dbReference type="OrthoDB" id="306690at2759"/>
<feature type="compositionally biased region" description="Polar residues" evidence="1">
    <location>
        <begin position="114"/>
        <end position="135"/>
    </location>
</feature>
<protein>
    <submittedName>
        <fullName evidence="3">Nucleotide-binding alpha-beta plait</fullName>
    </submittedName>
</protein>
<reference evidence="3" key="2">
    <citation type="journal article" date="2023" name="IMA Fungus">
        <title>Comparative genomic study of the Penicillium genus elucidates a diverse pangenome and 15 lateral gene transfer events.</title>
        <authorList>
            <person name="Petersen C."/>
            <person name="Sorensen T."/>
            <person name="Nielsen M.R."/>
            <person name="Sondergaard T.E."/>
            <person name="Sorensen J.L."/>
            <person name="Fitzpatrick D.A."/>
            <person name="Frisvad J.C."/>
            <person name="Nielsen K.L."/>
        </authorList>
    </citation>
    <scope>NUCLEOTIDE SEQUENCE</scope>
    <source>
        <strain evidence="3">IBT 23319</strain>
    </source>
</reference>